<dbReference type="InterPro" id="IPR023332">
    <property type="entry name" value="Proteasome_alpha-type"/>
</dbReference>
<dbReference type="Pfam" id="PF00227">
    <property type="entry name" value="Proteasome"/>
    <property type="match status" value="1"/>
</dbReference>
<dbReference type="Proteomes" id="UP000095287">
    <property type="component" value="Unplaced"/>
</dbReference>
<dbReference type="PANTHER" id="PTHR11599">
    <property type="entry name" value="PROTEASOME SUBUNIT ALPHA/BETA"/>
    <property type="match status" value="1"/>
</dbReference>
<dbReference type="Pfam" id="PF10584">
    <property type="entry name" value="Proteasome_A_N"/>
    <property type="match status" value="1"/>
</dbReference>
<keyword evidence="9" id="KW-1185">Reference proteome</keyword>
<comment type="function">
    <text evidence="1">The proteasome is a multicatalytic proteinase complex which is characterized by its ability to cleave peptides with Arg, Phe, Tyr, Leu, and Glu adjacent to the leaving group at neutral or slightly basic pH. The proteasome has an ATP-dependent proteolytic activity.</text>
</comment>
<dbReference type="Gene3D" id="3.60.20.10">
    <property type="entry name" value="Glutamine Phosphoribosylpyrophosphate, subunit 1, domain 1"/>
    <property type="match status" value="1"/>
</dbReference>
<dbReference type="PROSITE" id="PS51475">
    <property type="entry name" value="PROTEASOME_ALPHA_2"/>
    <property type="match status" value="1"/>
</dbReference>
<keyword evidence="6" id="KW-0539">Nucleus</keyword>
<keyword evidence="4" id="KW-0963">Cytoplasm</keyword>
<dbReference type="SMART" id="SM00948">
    <property type="entry name" value="Proteasome_A_N"/>
    <property type="match status" value="1"/>
</dbReference>
<dbReference type="GO" id="GO:0005634">
    <property type="term" value="C:nucleus"/>
    <property type="evidence" value="ECO:0007669"/>
    <property type="project" value="UniProtKB-SubCell"/>
</dbReference>
<dbReference type="SUPFAM" id="SSF56235">
    <property type="entry name" value="N-terminal nucleophile aminohydrolases (Ntn hydrolases)"/>
    <property type="match status" value="1"/>
</dbReference>
<dbReference type="InterPro" id="IPR000426">
    <property type="entry name" value="Proteasome_asu_N"/>
</dbReference>
<organism evidence="9 10">
    <name type="scientific">Steinernema glaseri</name>
    <dbReference type="NCBI Taxonomy" id="37863"/>
    <lineage>
        <taxon>Eukaryota</taxon>
        <taxon>Metazoa</taxon>
        <taxon>Ecdysozoa</taxon>
        <taxon>Nematoda</taxon>
        <taxon>Chromadorea</taxon>
        <taxon>Rhabditida</taxon>
        <taxon>Tylenchina</taxon>
        <taxon>Panagrolaimomorpha</taxon>
        <taxon>Strongyloidoidea</taxon>
        <taxon>Steinernematidae</taxon>
        <taxon>Steinernema</taxon>
    </lineage>
</organism>
<dbReference type="FunFam" id="3.60.20.10:FF:000007">
    <property type="entry name" value="Proteasome subunit alpha type"/>
    <property type="match status" value="1"/>
</dbReference>
<dbReference type="InterPro" id="IPR001353">
    <property type="entry name" value="Proteasome_sua/b"/>
</dbReference>
<reference evidence="10" key="1">
    <citation type="submission" date="2016-11" db="UniProtKB">
        <authorList>
            <consortium name="WormBaseParasite"/>
        </authorList>
    </citation>
    <scope>IDENTIFICATION</scope>
</reference>
<dbReference type="InterPro" id="IPR050115">
    <property type="entry name" value="Proteasome_alpha"/>
</dbReference>
<proteinExistence type="inferred from homology"/>
<evidence type="ECO:0000256" key="1">
    <source>
        <dbReference type="ARBA" id="ARBA00002000"/>
    </source>
</evidence>
<comment type="subcellular location">
    <subcellularLocation>
        <location evidence="3">Cytoplasm</location>
    </subcellularLocation>
    <subcellularLocation>
        <location evidence="2">Nucleus</location>
    </subcellularLocation>
</comment>
<evidence type="ECO:0000256" key="4">
    <source>
        <dbReference type="ARBA" id="ARBA00022490"/>
    </source>
</evidence>
<name>A0A1I7ZEA1_9BILA</name>
<accession>A0A1I7ZEA1</accession>
<evidence type="ECO:0000256" key="2">
    <source>
        <dbReference type="ARBA" id="ARBA00004123"/>
    </source>
</evidence>
<evidence type="ECO:0000256" key="7">
    <source>
        <dbReference type="PROSITE-ProRule" id="PRU00808"/>
    </source>
</evidence>
<dbReference type="GO" id="GO:0005737">
    <property type="term" value="C:cytoplasm"/>
    <property type="evidence" value="ECO:0007669"/>
    <property type="project" value="UniProtKB-SubCell"/>
</dbReference>
<evidence type="ECO:0000256" key="5">
    <source>
        <dbReference type="ARBA" id="ARBA00022942"/>
    </source>
</evidence>
<dbReference type="AlphaFoldDB" id="A0A1I7ZEA1"/>
<dbReference type="WBParaSite" id="L893_g25580.t1">
    <property type="protein sequence ID" value="L893_g25580.t1"/>
    <property type="gene ID" value="L893_g25580"/>
</dbReference>
<dbReference type="GO" id="GO:0006511">
    <property type="term" value="P:ubiquitin-dependent protein catabolic process"/>
    <property type="evidence" value="ECO:0007669"/>
    <property type="project" value="InterPro"/>
</dbReference>
<evidence type="ECO:0000256" key="6">
    <source>
        <dbReference type="ARBA" id="ARBA00023242"/>
    </source>
</evidence>
<evidence type="ECO:0000256" key="3">
    <source>
        <dbReference type="ARBA" id="ARBA00004496"/>
    </source>
</evidence>
<dbReference type="InterPro" id="IPR029055">
    <property type="entry name" value="Ntn_hydrolases_N"/>
</dbReference>
<comment type="similarity">
    <text evidence="7">Belongs to the peptidase T1A family.</text>
</comment>
<evidence type="ECO:0000313" key="10">
    <source>
        <dbReference type="WBParaSite" id="L893_g25580.t1"/>
    </source>
</evidence>
<evidence type="ECO:0000259" key="8">
    <source>
        <dbReference type="SMART" id="SM00948"/>
    </source>
</evidence>
<dbReference type="GO" id="GO:0019773">
    <property type="term" value="C:proteasome core complex, alpha-subunit complex"/>
    <property type="evidence" value="ECO:0007669"/>
    <property type="project" value="UniProtKB-UniRule"/>
</dbReference>
<evidence type="ECO:0000313" key="9">
    <source>
        <dbReference type="Proteomes" id="UP000095287"/>
    </source>
</evidence>
<feature type="domain" description="Proteasome alpha-type subunits" evidence="8">
    <location>
        <begin position="8"/>
        <end position="30"/>
    </location>
</feature>
<keyword evidence="5 7" id="KW-0647">Proteasome</keyword>
<sequence length="250" mass="27524">MSSIGTGYDLAASTFSPDGRIFQVEYAQKHVDNSCNVLAVKGKKGVLLVADKPISSKLHVRSSCQRVGAVDDFIGYATCGLYADSLAVLDYAREESADYVKSYRTPISVKKLAQSVAEQLHVFTLGVHRPYGASIMLTRWSEKEGGQIFMVDPSGASYEFKGWALGANRQIIKSEIEKIDTSQLEFEELLKAVARMICIVREEKDKNNQVEMVWCGADTKGKASVIPAEVVNGAVEWAIKKLEEEDAMDD</sequence>
<protein>
    <submittedName>
        <fullName evidence="10">Proteasome subunit alpha type-3</fullName>
    </submittedName>
</protein>